<reference evidence="8 9" key="1">
    <citation type="submission" date="2021-01" db="EMBL/GenBank/DDBJ databases">
        <title>Whole genome shotgun sequence of Asanoa iriomotensis NBRC 100142.</title>
        <authorList>
            <person name="Komaki H."/>
            <person name="Tamura T."/>
        </authorList>
    </citation>
    <scope>NUCLEOTIDE SEQUENCE [LARGE SCALE GENOMIC DNA]</scope>
    <source>
        <strain evidence="8 9">NBRC 100142</strain>
    </source>
</reference>
<evidence type="ECO:0000313" key="9">
    <source>
        <dbReference type="Proteomes" id="UP000624325"/>
    </source>
</evidence>
<dbReference type="PANTHER" id="PTHR47756">
    <property type="entry name" value="BLL6612 PROTEIN-RELATED"/>
    <property type="match status" value="1"/>
</dbReference>
<feature type="domain" description="RNA polymerase sigma-70 region 2" evidence="5">
    <location>
        <begin position="22"/>
        <end position="82"/>
    </location>
</feature>
<evidence type="ECO:0000313" key="8">
    <source>
        <dbReference type="EMBL" id="GIF57535.1"/>
    </source>
</evidence>
<dbReference type="PANTHER" id="PTHR47756:SF1">
    <property type="entry name" value="BLL0085 PROTEIN"/>
    <property type="match status" value="1"/>
</dbReference>
<dbReference type="InterPro" id="IPR013325">
    <property type="entry name" value="RNA_pol_sigma_r2"/>
</dbReference>
<sequence>MGAADPATVRRTVEAVWRIEAARIVAVVARLTGDVSLAEEIAQDALVVALEQWPRDGVPDDPGPWLLATARHRAIDQIRRRQNYAAKLRLVATDVVETDDGGYDAVLDEGRIGDDLLRLIFTVCHPSLPAESRVALTLRLLGGLTTAEIARAFLVPEPTMAARITRAKKAVGGVEFGLPPAASLGPRVASVLATVYLIFNEGYAATGGSSWARPELASEALRLGRLLQGLLPREAEVHGLAALMELQASRLPARQDASGSPVLLPDQDRRRWDRLLIRRGLAALSLAASLGGGAYTVQAEIAACHARARSHADTDWERVAALYEVLFHLRPSPVLRVNQAVAYGMAGDPARGLALVDAVAGEKSLRDYPQLPAVRGDLLARLGRAADARAAFALAASLTRNDAERSLYAARAEGH</sequence>
<dbReference type="SUPFAM" id="SSF88659">
    <property type="entry name" value="Sigma3 and sigma4 domains of RNA polymerase sigma factors"/>
    <property type="match status" value="1"/>
</dbReference>
<dbReference type="InterPro" id="IPR013249">
    <property type="entry name" value="RNA_pol_sigma70_r4_t2"/>
</dbReference>
<keyword evidence="3" id="KW-0731">Sigma factor</keyword>
<organism evidence="8 9">
    <name type="scientific">Asanoa iriomotensis</name>
    <dbReference type="NCBI Taxonomy" id="234613"/>
    <lineage>
        <taxon>Bacteria</taxon>
        <taxon>Bacillati</taxon>
        <taxon>Actinomycetota</taxon>
        <taxon>Actinomycetes</taxon>
        <taxon>Micromonosporales</taxon>
        <taxon>Micromonosporaceae</taxon>
        <taxon>Asanoa</taxon>
    </lineage>
</organism>
<dbReference type="InterPro" id="IPR007627">
    <property type="entry name" value="RNA_pol_sigma70_r2"/>
</dbReference>
<evidence type="ECO:0000256" key="3">
    <source>
        <dbReference type="ARBA" id="ARBA00023082"/>
    </source>
</evidence>
<dbReference type="Pfam" id="PF20239">
    <property type="entry name" value="DUF6596"/>
    <property type="match status" value="1"/>
</dbReference>
<dbReference type="InterPro" id="IPR036388">
    <property type="entry name" value="WH-like_DNA-bd_sf"/>
</dbReference>
<dbReference type="InterPro" id="IPR046531">
    <property type="entry name" value="DUF6596"/>
</dbReference>
<proteinExistence type="inferred from homology"/>
<keyword evidence="9" id="KW-1185">Reference proteome</keyword>
<dbReference type="EMBL" id="BONC01000024">
    <property type="protein sequence ID" value="GIF57535.1"/>
    <property type="molecule type" value="Genomic_DNA"/>
</dbReference>
<dbReference type="Proteomes" id="UP000624325">
    <property type="component" value="Unassembled WGS sequence"/>
</dbReference>
<comment type="similarity">
    <text evidence="1">Belongs to the sigma-70 factor family. ECF subfamily.</text>
</comment>
<keyword evidence="2" id="KW-0805">Transcription regulation</keyword>
<accession>A0ABQ4C5J0</accession>
<name>A0ABQ4C5J0_9ACTN</name>
<dbReference type="Gene3D" id="1.10.10.10">
    <property type="entry name" value="Winged helix-like DNA-binding domain superfamily/Winged helix DNA-binding domain"/>
    <property type="match status" value="1"/>
</dbReference>
<protein>
    <submittedName>
        <fullName evidence="8">RNA polymerase sigma factor</fullName>
    </submittedName>
</protein>
<dbReference type="Gene3D" id="1.10.1740.10">
    <property type="match status" value="1"/>
</dbReference>
<evidence type="ECO:0000256" key="1">
    <source>
        <dbReference type="ARBA" id="ARBA00010641"/>
    </source>
</evidence>
<dbReference type="Pfam" id="PF08281">
    <property type="entry name" value="Sigma70_r4_2"/>
    <property type="match status" value="1"/>
</dbReference>
<comment type="caution">
    <text evidence="8">The sequence shown here is derived from an EMBL/GenBank/DDBJ whole genome shotgun (WGS) entry which is preliminary data.</text>
</comment>
<feature type="domain" description="RNA polymerase sigma factor 70 region 4 type 2" evidence="6">
    <location>
        <begin position="121"/>
        <end position="170"/>
    </location>
</feature>
<keyword evidence="4" id="KW-0804">Transcription</keyword>
<dbReference type="InterPro" id="IPR013324">
    <property type="entry name" value="RNA_pol_sigma_r3/r4-like"/>
</dbReference>
<gene>
    <name evidence="8" type="ORF">Air01nite_36300</name>
</gene>
<evidence type="ECO:0000256" key="2">
    <source>
        <dbReference type="ARBA" id="ARBA00023015"/>
    </source>
</evidence>
<feature type="domain" description="DUF6596" evidence="7">
    <location>
        <begin position="187"/>
        <end position="287"/>
    </location>
</feature>
<evidence type="ECO:0000256" key="4">
    <source>
        <dbReference type="ARBA" id="ARBA00023163"/>
    </source>
</evidence>
<dbReference type="SUPFAM" id="SSF88946">
    <property type="entry name" value="Sigma2 domain of RNA polymerase sigma factors"/>
    <property type="match status" value="1"/>
</dbReference>
<evidence type="ECO:0000259" key="6">
    <source>
        <dbReference type="Pfam" id="PF08281"/>
    </source>
</evidence>
<evidence type="ECO:0000259" key="7">
    <source>
        <dbReference type="Pfam" id="PF20239"/>
    </source>
</evidence>
<evidence type="ECO:0000259" key="5">
    <source>
        <dbReference type="Pfam" id="PF04542"/>
    </source>
</evidence>
<dbReference type="Pfam" id="PF04542">
    <property type="entry name" value="Sigma70_r2"/>
    <property type="match status" value="1"/>
</dbReference>